<name>A7TIH7_VANPO</name>
<dbReference type="GO" id="GO:0008843">
    <property type="term" value="F:endochitinase activity"/>
    <property type="evidence" value="ECO:0007669"/>
    <property type="project" value="UniProtKB-EC"/>
</dbReference>
<dbReference type="PIRSF" id="PIRSF037299">
    <property type="entry name" value="Glycosidase_CRH1_prd"/>
    <property type="match status" value="1"/>
</dbReference>
<dbReference type="SUPFAM" id="SSF49899">
    <property type="entry name" value="Concanavalin A-like lectins/glucanases"/>
    <property type="match status" value="1"/>
</dbReference>
<dbReference type="PROSITE" id="PS51762">
    <property type="entry name" value="GH16_2"/>
    <property type="match status" value="1"/>
</dbReference>
<keyword evidence="10 18" id="KW-1015">Disulfide bond</keyword>
<evidence type="ECO:0000256" key="16">
    <source>
        <dbReference type="PIRNR" id="PIRNR037299"/>
    </source>
</evidence>
<sequence length="350" mass="38393">MIIEKSILISGLISYAASTITTCNPLHDKHCPKNNALSASFSEEFLVESKWFSNNGNPGNITYDESGLGISLTKRFDNPSLKSNFYFMYGKFEAIIKAAPGTGIVSSIFLQSDCLDEIDIEWLGGDKNEVQSNFFSKGVTTTYNRGMFHPVNDSVSAFHNYTLDWQQDKTQWYIDGTLVRTLNSDDSEGYPQTPMSLYIGIWAGGDPSNQPGVIEWAGGETNYNDVPFTMYLKKLVVTDYSTGSEYMYADKSGSAKSIKAKDGLINGRYAEAQIEFAKLVYTDAETTSGTYSSLNETKTTTKNTSSSTSSDTSSSSIKSKYANGSPILVTESLVSSLMYSATTLLLAFVH</sequence>
<dbReference type="InterPro" id="IPR017168">
    <property type="entry name" value="CHR-like"/>
</dbReference>
<keyword evidence="22" id="KW-1185">Reference proteome</keyword>
<dbReference type="STRING" id="436907.A7TIH7"/>
<dbReference type="PhylomeDB" id="A7TIH7"/>
<dbReference type="OrthoDB" id="4781at2759"/>
<evidence type="ECO:0000256" key="1">
    <source>
        <dbReference type="ARBA" id="ARBA00000822"/>
    </source>
</evidence>
<dbReference type="eggNOG" id="ENOG502QQ71">
    <property type="taxonomic scope" value="Eukaryota"/>
</dbReference>
<dbReference type="GeneID" id="5546171"/>
<evidence type="ECO:0000256" key="4">
    <source>
        <dbReference type="ARBA" id="ARBA00022622"/>
    </source>
</evidence>
<dbReference type="GO" id="GO:0016757">
    <property type="term" value="F:glycosyltransferase activity"/>
    <property type="evidence" value="ECO:0007669"/>
    <property type="project" value="UniProtKB-KW"/>
</dbReference>
<evidence type="ECO:0000256" key="12">
    <source>
        <dbReference type="ARBA" id="ARBA00023288"/>
    </source>
</evidence>
<keyword evidence="6" id="KW-0808">Transferase</keyword>
<evidence type="ECO:0000256" key="14">
    <source>
        <dbReference type="ARBA" id="ARBA00023316"/>
    </source>
</evidence>
<evidence type="ECO:0000256" key="9">
    <source>
        <dbReference type="ARBA" id="ARBA00023136"/>
    </source>
</evidence>
<dbReference type="Pfam" id="PF00722">
    <property type="entry name" value="Glyco_hydro_16"/>
    <property type="match status" value="1"/>
</dbReference>
<dbReference type="AlphaFoldDB" id="A7TIH7"/>
<evidence type="ECO:0000256" key="19">
    <source>
        <dbReference type="SAM" id="MobiDB-lite"/>
    </source>
</evidence>
<dbReference type="EC" id="3.2.-.-" evidence="16"/>
<proteinExistence type="inferred from homology"/>
<organism evidence="22">
    <name type="scientific">Vanderwaltozyma polyspora (strain ATCC 22028 / DSM 70294 / BCRC 21397 / CBS 2163 / NBRC 10782 / NRRL Y-8283 / UCD 57-17)</name>
    <name type="common">Kluyveromyces polysporus</name>
    <dbReference type="NCBI Taxonomy" id="436907"/>
    <lineage>
        <taxon>Eukaryota</taxon>
        <taxon>Fungi</taxon>
        <taxon>Dikarya</taxon>
        <taxon>Ascomycota</taxon>
        <taxon>Saccharomycotina</taxon>
        <taxon>Saccharomycetes</taxon>
        <taxon>Saccharomycetales</taxon>
        <taxon>Saccharomycetaceae</taxon>
        <taxon>Vanderwaltozyma</taxon>
    </lineage>
</organism>
<dbReference type="EMBL" id="DS480396">
    <property type="protein sequence ID" value="EDO17915.1"/>
    <property type="molecule type" value="Genomic_DNA"/>
</dbReference>
<dbReference type="GO" id="GO:0005975">
    <property type="term" value="P:carbohydrate metabolic process"/>
    <property type="evidence" value="ECO:0007669"/>
    <property type="project" value="InterPro"/>
</dbReference>
<keyword evidence="13" id="KW-0326">Glycosidase</keyword>
<evidence type="ECO:0000256" key="18">
    <source>
        <dbReference type="PIRSR" id="PIRSR037299-2"/>
    </source>
</evidence>
<dbReference type="InterPro" id="IPR050546">
    <property type="entry name" value="Glycosyl_Hydrlase_16"/>
</dbReference>
<dbReference type="CDD" id="cd02183">
    <property type="entry name" value="GH16_fungal_CRH1_transglycosylase"/>
    <property type="match status" value="1"/>
</dbReference>
<dbReference type="InterPro" id="IPR000757">
    <property type="entry name" value="Beta-glucanase-like"/>
</dbReference>
<keyword evidence="9 16" id="KW-0472">Membrane</keyword>
<keyword evidence="11" id="KW-0325">Glycoprotein</keyword>
<keyword evidence="8 16" id="KW-0378">Hydrolase</keyword>
<evidence type="ECO:0000259" key="20">
    <source>
        <dbReference type="PROSITE" id="PS51762"/>
    </source>
</evidence>
<keyword evidence="7" id="KW-0732">Signal</keyword>
<comment type="catalytic activity">
    <reaction evidence="1">
        <text>Random endo-hydrolysis of N-acetyl-beta-D-glucosaminide (1-&gt;4)-beta-linkages in chitin and chitodextrins.</text>
        <dbReference type="EC" id="3.2.1.14"/>
    </reaction>
</comment>
<evidence type="ECO:0000256" key="2">
    <source>
        <dbReference type="ARBA" id="ARBA00004196"/>
    </source>
</evidence>
<evidence type="ECO:0000256" key="11">
    <source>
        <dbReference type="ARBA" id="ARBA00023180"/>
    </source>
</evidence>
<accession>A7TIH7</accession>
<comment type="similarity">
    <text evidence="15">Belongs to the glycosyl hydrolase 16 family. CRH1 subfamily.</text>
</comment>
<evidence type="ECO:0000256" key="17">
    <source>
        <dbReference type="PIRSR" id="PIRSR037299-1"/>
    </source>
</evidence>
<evidence type="ECO:0000256" key="5">
    <source>
        <dbReference type="ARBA" id="ARBA00022676"/>
    </source>
</evidence>
<feature type="disulfide bond" evidence="18">
    <location>
        <begin position="23"/>
        <end position="31"/>
    </location>
</feature>
<dbReference type="Proteomes" id="UP000000267">
    <property type="component" value="Unassembled WGS sequence"/>
</dbReference>
<evidence type="ECO:0000256" key="10">
    <source>
        <dbReference type="ARBA" id="ARBA00023157"/>
    </source>
</evidence>
<feature type="active site" description="Nucleophile" evidence="17">
    <location>
        <position position="117"/>
    </location>
</feature>
<gene>
    <name evidence="21" type="ORF">Kpol_1010p31</name>
</gene>
<keyword evidence="14" id="KW-0961">Cell wall biogenesis/degradation</keyword>
<evidence type="ECO:0000256" key="15">
    <source>
        <dbReference type="ARBA" id="ARBA00038074"/>
    </source>
</evidence>
<dbReference type="InParanoid" id="A7TIH7"/>
<dbReference type="GO" id="GO:0031505">
    <property type="term" value="P:fungal-type cell wall organization"/>
    <property type="evidence" value="ECO:0007669"/>
    <property type="project" value="UniProtKB-ARBA"/>
</dbReference>
<dbReference type="RefSeq" id="XP_001645773.1">
    <property type="nucleotide sequence ID" value="XM_001645723.1"/>
</dbReference>
<dbReference type="HOGENOM" id="CLU_027506_3_0_1"/>
<dbReference type="GO" id="GO:0098552">
    <property type="term" value="C:side of membrane"/>
    <property type="evidence" value="ECO:0007669"/>
    <property type="project" value="UniProtKB-KW"/>
</dbReference>
<feature type="domain" description="GH16" evidence="20">
    <location>
        <begin position="13"/>
        <end position="225"/>
    </location>
</feature>
<dbReference type="PRINTS" id="PR00737">
    <property type="entry name" value="GLHYDRLASE16"/>
</dbReference>
<dbReference type="GO" id="GO:0009277">
    <property type="term" value="C:fungal-type cell wall"/>
    <property type="evidence" value="ECO:0007669"/>
    <property type="project" value="TreeGrafter"/>
</dbReference>
<evidence type="ECO:0000256" key="3">
    <source>
        <dbReference type="ARBA" id="ARBA00004589"/>
    </source>
</evidence>
<keyword evidence="4" id="KW-0336">GPI-anchor</keyword>
<reference evidence="21 22" key="1">
    <citation type="journal article" date="2007" name="Proc. Natl. Acad. Sci. U.S.A.">
        <title>Independent sorting-out of thousands of duplicated gene pairs in two yeast species descended from a whole-genome duplication.</title>
        <authorList>
            <person name="Scannell D.R."/>
            <person name="Frank A.C."/>
            <person name="Conant G.C."/>
            <person name="Byrne K.P."/>
            <person name="Woolfit M."/>
            <person name="Wolfe K.H."/>
        </authorList>
    </citation>
    <scope>NUCLEOTIDE SEQUENCE [LARGE SCALE GENOMIC DNA]</scope>
    <source>
        <strain evidence="22">ATCC 22028 / DSM 70294 / BCRC 21397 / CBS 2163 / NBRC 10782 / NRRL Y-8283 / UCD 57-17</strain>
    </source>
</reference>
<evidence type="ECO:0000256" key="13">
    <source>
        <dbReference type="ARBA" id="ARBA00023295"/>
    </source>
</evidence>
<dbReference type="OMA" id="HNMIATE"/>
<evidence type="ECO:0000256" key="7">
    <source>
        <dbReference type="ARBA" id="ARBA00022729"/>
    </source>
</evidence>
<dbReference type="PANTHER" id="PTHR10963:SF68">
    <property type="entry name" value="GLYCOSIDASE CRH1-RELATED"/>
    <property type="match status" value="1"/>
</dbReference>
<dbReference type="Gene3D" id="2.60.120.200">
    <property type="match status" value="1"/>
</dbReference>
<evidence type="ECO:0000256" key="8">
    <source>
        <dbReference type="ARBA" id="ARBA00022801"/>
    </source>
</evidence>
<evidence type="ECO:0000256" key="6">
    <source>
        <dbReference type="ARBA" id="ARBA00022679"/>
    </source>
</evidence>
<dbReference type="KEGG" id="vpo:Kpol_1010p31"/>
<dbReference type="PANTHER" id="PTHR10963">
    <property type="entry name" value="GLYCOSYL HYDROLASE-RELATED"/>
    <property type="match status" value="1"/>
</dbReference>
<feature type="compositionally biased region" description="Low complexity" evidence="19">
    <location>
        <begin position="292"/>
        <end position="319"/>
    </location>
</feature>
<keyword evidence="12" id="KW-0449">Lipoprotein</keyword>
<evidence type="ECO:0000313" key="22">
    <source>
        <dbReference type="Proteomes" id="UP000000267"/>
    </source>
</evidence>
<dbReference type="InterPro" id="IPR013320">
    <property type="entry name" value="ConA-like_dom_sf"/>
</dbReference>
<dbReference type="InterPro" id="IPR008264">
    <property type="entry name" value="Beta_glucanase"/>
</dbReference>
<feature type="region of interest" description="Disordered" evidence="19">
    <location>
        <begin position="290"/>
        <end position="319"/>
    </location>
</feature>
<keyword evidence="5" id="KW-0328">Glycosyltransferase</keyword>
<evidence type="ECO:0000313" key="21">
    <source>
        <dbReference type="EMBL" id="EDO17915.1"/>
    </source>
</evidence>
<feature type="active site" description="Proton donor" evidence="17">
    <location>
        <position position="121"/>
    </location>
</feature>
<protein>
    <recommendedName>
        <fullName evidence="16">Crh-like protein</fullName>
        <ecNumber evidence="16">3.2.-.-</ecNumber>
    </recommendedName>
</protein>
<comment type="subcellular location">
    <subcellularLocation>
        <location evidence="2">Cell envelope</location>
    </subcellularLocation>
    <subcellularLocation>
        <location evidence="3">Membrane</location>
        <topology evidence="3">Lipid-anchor</topology>
        <topology evidence="3">GPI-anchor</topology>
    </subcellularLocation>
</comment>